<dbReference type="EMBL" id="WEGI01000026">
    <property type="protein sequence ID" value="MQY31936.1"/>
    <property type="molecule type" value="Genomic_DNA"/>
</dbReference>
<reference evidence="2 3" key="1">
    <citation type="submission" date="2019-10" db="EMBL/GenBank/DDBJ databases">
        <title>Nocardia macrotermitis sp. nov. and Nocardia aurantia sp. nov., isolated from the gut of fungus growing-termite Macrotermes natalensis.</title>
        <authorList>
            <person name="Benndorf R."/>
            <person name="Schwitalla J."/>
            <person name="Martin K."/>
            <person name="De Beer W."/>
            <person name="Kaster A.-K."/>
            <person name="Vollmers J."/>
            <person name="Poulsen M."/>
            <person name="Beemelmanns C."/>
        </authorList>
    </citation>
    <scope>NUCLEOTIDE SEQUENCE [LARGE SCALE GENOMIC DNA]</scope>
    <source>
        <strain evidence="2 3">RB56</strain>
    </source>
</reference>
<feature type="compositionally biased region" description="Basic and acidic residues" evidence="1">
    <location>
        <begin position="378"/>
        <end position="390"/>
    </location>
</feature>
<evidence type="ECO:0000313" key="2">
    <source>
        <dbReference type="EMBL" id="MQY31936.1"/>
    </source>
</evidence>
<organism evidence="2 3">
    <name type="scientific">Nocardia aurantia</name>
    <dbReference type="NCBI Taxonomy" id="2585199"/>
    <lineage>
        <taxon>Bacteria</taxon>
        <taxon>Bacillati</taxon>
        <taxon>Actinomycetota</taxon>
        <taxon>Actinomycetes</taxon>
        <taxon>Mycobacteriales</taxon>
        <taxon>Nocardiaceae</taxon>
        <taxon>Nocardia</taxon>
    </lineage>
</organism>
<gene>
    <name evidence="2" type="ORF">NRB56_75480</name>
</gene>
<accession>A0A7K0E1G8</accession>
<evidence type="ECO:0008006" key="4">
    <source>
        <dbReference type="Google" id="ProtNLM"/>
    </source>
</evidence>
<dbReference type="RefSeq" id="WP_153349148.1">
    <property type="nucleotide sequence ID" value="NZ_WEGI01000026.1"/>
</dbReference>
<keyword evidence="3" id="KW-1185">Reference proteome</keyword>
<protein>
    <recommendedName>
        <fullName evidence="4">Phytanoyl-CoA dioxygenase</fullName>
    </recommendedName>
</protein>
<dbReference type="SUPFAM" id="SSF51197">
    <property type="entry name" value="Clavaminate synthase-like"/>
    <property type="match status" value="1"/>
</dbReference>
<dbReference type="OrthoDB" id="7593462at2"/>
<name>A0A7K0E1G8_9NOCA</name>
<dbReference type="Proteomes" id="UP000431401">
    <property type="component" value="Unassembled WGS sequence"/>
</dbReference>
<dbReference type="GO" id="GO:0016706">
    <property type="term" value="F:2-oxoglutarate-dependent dioxygenase activity"/>
    <property type="evidence" value="ECO:0007669"/>
    <property type="project" value="UniProtKB-ARBA"/>
</dbReference>
<dbReference type="Gene3D" id="2.60.120.620">
    <property type="entry name" value="q2cbj1_9rhob like domain"/>
    <property type="match status" value="1"/>
</dbReference>
<dbReference type="Pfam" id="PF05721">
    <property type="entry name" value="PhyH"/>
    <property type="match status" value="1"/>
</dbReference>
<feature type="region of interest" description="Disordered" evidence="1">
    <location>
        <begin position="370"/>
        <end position="390"/>
    </location>
</feature>
<evidence type="ECO:0000313" key="3">
    <source>
        <dbReference type="Proteomes" id="UP000431401"/>
    </source>
</evidence>
<sequence>MISVDFRTRSTGESTVVDLATFRDRRLPELLDRHGHQAGRAAERLGLRPLTLRTGDEQLTLAPAGDRITVLRTAPEILVVDLDPQTFSDLVHDVVSTFGAQMTGRAEIVRGTVAAFVEWEPVLRCLIDGRPVYEPGSIDFRDRTGGPLDPAGSFTLDDDPAEIGHFLAETGYLHLRHVFSTPEMARVAAELDAAVAEATRDDGASWWARTEPGGWYPARVLGFNHKSPTLRDLLRDSRFRSLAAVTDDPWLQGDPDLDDCAEGLLKKPGVVEGASDVSWHKDCTMGGHSYRCAGLVVGISVTGAGPETGELGVVPGSHRANIATMGIEGLDLPRLPLPTGTGDLTVHCSCTLHMSRPPVRGERRVVYTDLHLAGNDRQTPDRAEARRRRAELNDRVIARHGTDGHDRARLASHDL</sequence>
<comment type="caution">
    <text evidence="2">The sequence shown here is derived from an EMBL/GenBank/DDBJ whole genome shotgun (WGS) entry which is preliminary data.</text>
</comment>
<dbReference type="AlphaFoldDB" id="A0A7K0E1G8"/>
<dbReference type="InterPro" id="IPR008775">
    <property type="entry name" value="Phytyl_CoA_dOase-like"/>
</dbReference>
<proteinExistence type="predicted"/>
<evidence type="ECO:0000256" key="1">
    <source>
        <dbReference type="SAM" id="MobiDB-lite"/>
    </source>
</evidence>